<feature type="transmembrane region" description="Helical" evidence="1">
    <location>
        <begin position="227"/>
        <end position="246"/>
    </location>
</feature>
<evidence type="ECO:0000259" key="2">
    <source>
        <dbReference type="Pfam" id="PF01757"/>
    </source>
</evidence>
<keyword evidence="1" id="KW-1133">Transmembrane helix</keyword>
<accession>A0ABV1BNQ4</accession>
<keyword evidence="1" id="KW-0472">Membrane</keyword>
<reference evidence="3 4" key="1">
    <citation type="submission" date="2024-03" db="EMBL/GenBank/DDBJ databases">
        <title>Human intestinal bacterial collection.</title>
        <authorList>
            <person name="Pauvert C."/>
            <person name="Hitch T.C.A."/>
            <person name="Clavel T."/>
        </authorList>
    </citation>
    <scope>NUCLEOTIDE SEQUENCE [LARGE SCALE GENOMIC DNA]</scope>
    <source>
        <strain evidence="3 4">CLA-JM-H7-B</strain>
    </source>
</reference>
<proteinExistence type="predicted"/>
<feature type="transmembrane region" description="Helical" evidence="1">
    <location>
        <begin position="64"/>
        <end position="85"/>
    </location>
</feature>
<feature type="transmembrane region" description="Helical" evidence="1">
    <location>
        <begin position="175"/>
        <end position="192"/>
    </location>
</feature>
<dbReference type="EMBL" id="JBBMEP010000014">
    <property type="protein sequence ID" value="MEQ2377398.1"/>
    <property type="molecule type" value="Genomic_DNA"/>
</dbReference>
<evidence type="ECO:0000256" key="1">
    <source>
        <dbReference type="SAM" id="Phobius"/>
    </source>
</evidence>
<feature type="transmembrane region" description="Helical" evidence="1">
    <location>
        <begin position="146"/>
        <end position="163"/>
    </location>
</feature>
<keyword evidence="3" id="KW-0012">Acyltransferase</keyword>
<keyword evidence="4" id="KW-1185">Reference proteome</keyword>
<feature type="transmembrane region" description="Helical" evidence="1">
    <location>
        <begin position="291"/>
        <end position="311"/>
    </location>
</feature>
<feature type="transmembrane region" description="Helical" evidence="1">
    <location>
        <begin position="198"/>
        <end position="215"/>
    </location>
</feature>
<name>A0ABV1BNQ4_9FIRM</name>
<feature type="transmembrane region" description="Helical" evidence="1">
    <location>
        <begin position="258"/>
        <end position="279"/>
    </location>
</feature>
<evidence type="ECO:0000313" key="3">
    <source>
        <dbReference type="EMBL" id="MEQ2377398.1"/>
    </source>
</evidence>
<dbReference type="Proteomes" id="UP001496146">
    <property type="component" value="Unassembled WGS sequence"/>
</dbReference>
<keyword evidence="1" id="KW-0812">Transmembrane</keyword>
<comment type="caution">
    <text evidence="3">The sequence shown here is derived from an EMBL/GenBank/DDBJ whole genome shotgun (WGS) entry which is preliminary data.</text>
</comment>
<dbReference type="GO" id="GO:0016746">
    <property type="term" value="F:acyltransferase activity"/>
    <property type="evidence" value="ECO:0007669"/>
    <property type="project" value="UniProtKB-KW"/>
</dbReference>
<protein>
    <submittedName>
        <fullName evidence="3">Acyltransferase family protein</fullName>
    </submittedName>
</protein>
<keyword evidence="3" id="KW-0808">Transferase</keyword>
<gene>
    <name evidence="3" type="ORF">WMO17_08580</name>
</gene>
<evidence type="ECO:0000313" key="4">
    <source>
        <dbReference type="Proteomes" id="UP001496146"/>
    </source>
</evidence>
<dbReference type="InterPro" id="IPR002656">
    <property type="entry name" value="Acyl_transf_3_dom"/>
</dbReference>
<feature type="transmembrane region" description="Helical" evidence="1">
    <location>
        <begin position="317"/>
        <end position="338"/>
    </location>
</feature>
<organism evidence="3 4">
    <name type="scientific">Faecalibacterium faecis</name>
    <dbReference type="NCBI Taxonomy" id="3133157"/>
    <lineage>
        <taxon>Bacteria</taxon>
        <taxon>Bacillati</taxon>
        <taxon>Bacillota</taxon>
        <taxon>Clostridia</taxon>
        <taxon>Eubacteriales</taxon>
        <taxon>Oscillospiraceae</taxon>
        <taxon>Faecalibacterium</taxon>
    </lineage>
</organism>
<feature type="domain" description="Acyltransferase 3" evidence="2">
    <location>
        <begin position="36"/>
        <end position="333"/>
    </location>
</feature>
<feature type="transmembrane region" description="Helical" evidence="1">
    <location>
        <begin position="106"/>
        <end position="126"/>
    </location>
</feature>
<dbReference type="Pfam" id="PF01757">
    <property type="entry name" value="Acyl_transf_3"/>
    <property type="match status" value="1"/>
</dbReference>
<dbReference type="RefSeq" id="WP_349137885.1">
    <property type="nucleotide sequence ID" value="NZ_JBBMEP010000014.1"/>
</dbReference>
<sequence>MTQLLIYLVIGGLSLAGIRYRKTRSVEAWFEKQNTDQLRGMCALLIIAHHIATQKFADGFFHQLGYISVISGYLLVGYFFLISGYGLEYGETYAAKHKKHSLLRRVVTICIPYITISLLYWIYGQYMAEQIAFFDIVASTLEGDPIVKYSWYSAAIIIVYVFFEISKMNSSRKCNLYVMTLLLVGYIMFGVFRNYSVYWYNAVLIVLVGILVARYKEQIYCWIKHYDKTSVIVSLIALGAGTVLQIKYGNSVGEVAKVLIQQVTLIAAVYLMMMVDYFFSLNSIFLKWVAAFSYEIYLTHGFVMSVVKHFLAVDTAGIAYAGTVIAITILLSFAEHLLNKKVIRALNRLILAQ</sequence>